<evidence type="ECO:0000313" key="3">
    <source>
        <dbReference type="Proteomes" id="UP000215214"/>
    </source>
</evidence>
<keyword evidence="3" id="KW-1185">Reference proteome</keyword>
<dbReference type="Proteomes" id="UP000215214">
    <property type="component" value="Chromosome TJEJU"/>
</dbReference>
<reference evidence="2 3" key="1">
    <citation type="submission" date="2017-07" db="EMBL/GenBank/DDBJ databases">
        <authorList>
            <person name="Sun Z.S."/>
            <person name="Albrecht U."/>
            <person name="Echele G."/>
            <person name="Lee C.C."/>
        </authorList>
    </citation>
    <scope>NUCLEOTIDE SEQUENCE [LARGE SCALE GENOMIC DNA]</scope>
    <source>
        <strain evidence="3">type strain: KCTC 22618</strain>
    </source>
</reference>
<dbReference type="RefSeq" id="WP_095073135.1">
    <property type="nucleotide sequence ID" value="NZ_LT899436.1"/>
</dbReference>
<keyword evidence="1" id="KW-0175">Coiled coil</keyword>
<accession>A0A238UBD8</accession>
<dbReference type="KEGG" id="tje:TJEJU_2851"/>
<name>A0A238UBD8_9FLAO</name>
<evidence type="ECO:0008006" key="4">
    <source>
        <dbReference type="Google" id="ProtNLM"/>
    </source>
</evidence>
<gene>
    <name evidence="2" type="ORF">TJEJU_2851</name>
</gene>
<proteinExistence type="predicted"/>
<evidence type="ECO:0000313" key="2">
    <source>
        <dbReference type="EMBL" id="SNR16523.1"/>
    </source>
</evidence>
<dbReference type="OrthoDB" id="1430456at2"/>
<feature type="coiled-coil region" evidence="1">
    <location>
        <begin position="20"/>
        <end position="65"/>
    </location>
</feature>
<protein>
    <recommendedName>
        <fullName evidence="4">DUF3164 family protein</fullName>
    </recommendedName>
</protein>
<dbReference type="InterPro" id="IPR021505">
    <property type="entry name" value="Phage_B3_Orf6"/>
</dbReference>
<evidence type="ECO:0000256" key="1">
    <source>
        <dbReference type="SAM" id="Coils"/>
    </source>
</evidence>
<dbReference type="AlphaFoldDB" id="A0A238UBD8"/>
<dbReference type="Pfam" id="PF11363">
    <property type="entry name" value="DUF3164"/>
    <property type="match status" value="1"/>
</dbReference>
<organism evidence="2 3">
    <name type="scientific">Tenacibaculum jejuense</name>
    <dbReference type="NCBI Taxonomy" id="584609"/>
    <lineage>
        <taxon>Bacteria</taxon>
        <taxon>Pseudomonadati</taxon>
        <taxon>Bacteroidota</taxon>
        <taxon>Flavobacteriia</taxon>
        <taxon>Flavobacteriales</taxon>
        <taxon>Flavobacteriaceae</taxon>
        <taxon>Tenacibaculum</taxon>
    </lineage>
</organism>
<sequence>MNTLINLDTLTEHQLAIALAKKQQERKLVYQNKRAQLEKENEKFCNKTAEKFSNLSSQLKLLKEETIKEANRLYREMYNLNGKKPKDVKSFSRKNKEGNIMITVDYQERIEFTEEANVHINAIKEIFRNKFANRNKGLYNILDGLLIKGNKGEYDPKLLAKARKQVKDMGDEKLIEEFEKLSDCQRVSGSSKYCRVKTRDENNKWKDINIQFSSL</sequence>
<dbReference type="EMBL" id="LT899436">
    <property type="protein sequence ID" value="SNR16523.1"/>
    <property type="molecule type" value="Genomic_DNA"/>
</dbReference>